<dbReference type="InterPro" id="IPR057031">
    <property type="entry name" value="SFR19-like_C"/>
</dbReference>
<keyword evidence="2 4" id="KW-0863">Zinc-finger</keyword>
<dbReference type="STRING" id="50429.A0A2B4S4G3"/>
<gene>
    <name evidence="8" type="primary">PHRF1</name>
    <name evidence="8" type="ORF">AWC38_SpisGene11768</name>
</gene>
<dbReference type="EMBL" id="LSMT01000200">
    <property type="protein sequence ID" value="PFX23680.1"/>
    <property type="molecule type" value="Genomic_DNA"/>
</dbReference>
<feature type="region of interest" description="Disordered" evidence="5">
    <location>
        <begin position="531"/>
        <end position="640"/>
    </location>
</feature>
<dbReference type="InterPro" id="IPR019786">
    <property type="entry name" value="Zinc_finger_PHD-type_CS"/>
</dbReference>
<dbReference type="InterPro" id="IPR047157">
    <property type="entry name" value="PHRF1/Atg35"/>
</dbReference>
<evidence type="ECO:0000256" key="5">
    <source>
        <dbReference type="SAM" id="MobiDB-lite"/>
    </source>
</evidence>
<dbReference type="PANTHER" id="PTHR12618:SF20">
    <property type="entry name" value="PHD AND RING FINGER DOMAIN-CONTAINING PROTEIN 1"/>
    <property type="match status" value="1"/>
</dbReference>
<feature type="compositionally biased region" description="Basic and acidic residues" evidence="5">
    <location>
        <begin position="238"/>
        <end position="250"/>
    </location>
</feature>
<dbReference type="GO" id="GO:0008270">
    <property type="term" value="F:zinc ion binding"/>
    <property type="evidence" value="ECO:0007669"/>
    <property type="project" value="UniProtKB-KW"/>
</dbReference>
<evidence type="ECO:0000256" key="1">
    <source>
        <dbReference type="ARBA" id="ARBA00022723"/>
    </source>
</evidence>
<evidence type="ECO:0000313" key="9">
    <source>
        <dbReference type="Proteomes" id="UP000225706"/>
    </source>
</evidence>
<dbReference type="InterPro" id="IPR011011">
    <property type="entry name" value="Znf_FYVE_PHD"/>
</dbReference>
<dbReference type="InterPro" id="IPR013083">
    <property type="entry name" value="Znf_RING/FYVE/PHD"/>
</dbReference>
<evidence type="ECO:0000256" key="2">
    <source>
        <dbReference type="ARBA" id="ARBA00022771"/>
    </source>
</evidence>
<dbReference type="Gene3D" id="3.30.40.10">
    <property type="entry name" value="Zinc/RING finger domain, C3HC4 (zinc finger)"/>
    <property type="match status" value="2"/>
</dbReference>
<sequence length="1060" mass="116888">MLRNRMAALPDSNSSDGADEDFEGFIVSPEEKASYRVWSRKRRASNAFDSDSESEDDDDKEDEEEDGEDEESEELDAVLGDVNLHESGEETPSSNTDQCPVCLMSLKEQLLGTPNNCSHVFCYECIQEWSKNANTCPVGRKPYTEILVHASRKGPVLQRIPVEERIVEDELEDDPTYCELCGLYDREERMLLCDGCDNGYHMECLTPPVEFVPIEEWYCPTCSTQQEGYGNPEGFPQEGHREGGLREVPRGRPRGRPRGSTSRRISVSERTAPARRARTVASTRGRGRTRTAQGRVRARSSSRGRGRGGSSRGRSDSTTTGRKRKRKKKRNKNKKRTGTSSTRNEKKSSKGITVKGRKRRRVIEEDEVSPFIYEPVRRGRTVHARLLESLNATGPSTEPGRSPSLGRAPFPNRVEPSSSFSLFGNAYALYDFDDREDTRETARTEVQGTVLSSASTNPDVLGSIFQNLDSLHSPGVQVARDGKLVKSTDQRSAKDVKNRDAKSASNMDEIKNEVNLEIEQRPDVVGNLLDDEEKRTKTMNSVKHSSSGKQDDKQGKIEIISDELSPSNSSEKNYAVSCRKLSDAGDIQDSSRGSSNSSPPLIPLSLKPTLSGFRIPKRSSISEDKPNQTPSRFHGGSSSANQIRSKNFSVISNFKIPKRTSLSCEGNPTEALSDTVYTKRVKSVGQAGATLSSSTVKPANTSFYGLSQDKVVSQSCPKSKDTESSRIYFNSVMTRKDSRSESPTVPGVTSVTGVTKCHANNVTSVTHRHTTSSRAAALCVTSTRNTTASTTKAAGAYHCYNKTINISPPLSKTVPIINQPPTEKEQRRSNIEIIRMLNEKQKSMRKQMLGDRKCTSVSGDLAGARALQQKGLCVSEKSPKCGIAALPIAVVKPSLHTPNAQISSSSSVRSNSLENSPVKSIASGIIDAHSGNTQEFKKVRSEFDSPASLGCEISGSGVGLGVGAFKRDGEAETGAHCDREQQRKLGIARLQRHEQIVDEVKLALKPFFRHEEITKDEYKIIMRKSVEKIKESSSSVDRERVSRLVKKYIKKIKGDKFSGW</sequence>
<evidence type="ECO:0000256" key="3">
    <source>
        <dbReference type="ARBA" id="ARBA00022833"/>
    </source>
</evidence>
<keyword evidence="3" id="KW-0862">Zinc</keyword>
<dbReference type="PROSITE" id="PS00518">
    <property type="entry name" value="ZF_RING_1"/>
    <property type="match status" value="1"/>
</dbReference>
<feature type="region of interest" description="Disordered" evidence="5">
    <location>
        <begin position="1"/>
        <end position="75"/>
    </location>
</feature>
<dbReference type="OrthoDB" id="5987787at2759"/>
<feature type="domain" description="RING-type" evidence="7">
    <location>
        <begin position="99"/>
        <end position="140"/>
    </location>
</feature>
<organism evidence="8 9">
    <name type="scientific">Stylophora pistillata</name>
    <name type="common">Smooth cauliflower coral</name>
    <dbReference type="NCBI Taxonomy" id="50429"/>
    <lineage>
        <taxon>Eukaryota</taxon>
        <taxon>Metazoa</taxon>
        <taxon>Cnidaria</taxon>
        <taxon>Anthozoa</taxon>
        <taxon>Hexacorallia</taxon>
        <taxon>Scleractinia</taxon>
        <taxon>Astrocoeniina</taxon>
        <taxon>Pocilloporidae</taxon>
        <taxon>Stylophora</taxon>
    </lineage>
</organism>
<dbReference type="SUPFAM" id="SSF57850">
    <property type="entry name" value="RING/U-box"/>
    <property type="match status" value="1"/>
</dbReference>
<feature type="region of interest" description="Disordered" evidence="5">
    <location>
        <begin position="390"/>
        <end position="412"/>
    </location>
</feature>
<feature type="domain" description="PHD-type" evidence="6">
    <location>
        <begin position="175"/>
        <end position="225"/>
    </location>
</feature>
<dbReference type="InterPro" id="IPR001841">
    <property type="entry name" value="Znf_RING"/>
</dbReference>
<dbReference type="InterPro" id="IPR001965">
    <property type="entry name" value="Znf_PHD"/>
</dbReference>
<dbReference type="Pfam" id="PF13639">
    <property type="entry name" value="zf-RING_2"/>
    <property type="match status" value="1"/>
</dbReference>
<dbReference type="Pfam" id="PF00628">
    <property type="entry name" value="PHD"/>
    <property type="match status" value="1"/>
</dbReference>
<protein>
    <submittedName>
        <fullName evidence="8">PHD and RING finger domain-containing protein 1</fullName>
    </submittedName>
</protein>
<dbReference type="SMART" id="SM00249">
    <property type="entry name" value="PHD"/>
    <property type="match status" value="1"/>
</dbReference>
<name>A0A2B4S4G3_STYPI</name>
<keyword evidence="1" id="KW-0479">Metal-binding</keyword>
<keyword evidence="9" id="KW-1185">Reference proteome</keyword>
<dbReference type="SUPFAM" id="SSF57903">
    <property type="entry name" value="FYVE/PHD zinc finger"/>
    <property type="match status" value="1"/>
</dbReference>
<dbReference type="PROSITE" id="PS01359">
    <property type="entry name" value="ZF_PHD_1"/>
    <property type="match status" value="1"/>
</dbReference>
<comment type="caution">
    <text evidence="8">The sequence shown here is derived from an EMBL/GenBank/DDBJ whole genome shotgun (WGS) entry which is preliminary data.</text>
</comment>
<dbReference type="AlphaFoldDB" id="A0A2B4S4G3"/>
<dbReference type="InterPro" id="IPR017907">
    <property type="entry name" value="Znf_RING_CS"/>
</dbReference>
<evidence type="ECO:0000256" key="4">
    <source>
        <dbReference type="PROSITE-ProRule" id="PRU00175"/>
    </source>
</evidence>
<feature type="region of interest" description="Disordered" evidence="5">
    <location>
        <begin position="230"/>
        <end position="360"/>
    </location>
</feature>
<evidence type="ECO:0000313" key="8">
    <source>
        <dbReference type="EMBL" id="PFX23680.1"/>
    </source>
</evidence>
<dbReference type="PROSITE" id="PS50016">
    <property type="entry name" value="ZF_PHD_2"/>
    <property type="match status" value="1"/>
</dbReference>
<proteinExistence type="predicted"/>
<feature type="compositionally biased region" description="Acidic residues" evidence="5">
    <location>
        <begin position="50"/>
        <end position="75"/>
    </location>
</feature>
<evidence type="ECO:0000259" key="6">
    <source>
        <dbReference type="PROSITE" id="PS50016"/>
    </source>
</evidence>
<dbReference type="CDD" id="cd15536">
    <property type="entry name" value="PHD_PHRF1"/>
    <property type="match status" value="1"/>
</dbReference>
<feature type="region of interest" description="Disordered" evidence="5">
    <location>
        <begin position="481"/>
        <end position="515"/>
    </location>
</feature>
<dbReference type="PANTHER" id="PTHR12618">
    <property type="entry name" value="PHD AND RING FINGER DOMAIN-CONTAINING PROTEIN 1"/>
    <property type="match status" value="1"/>
</dbReference>
<feature type="compositionally biased region" description="Polar residues" evidence="5">
    <location>
        <begin position="538"/>
        <end position="548"/>
    </location>
</feature>
<reference evidence="9" key="1">
    <citation type="journal article" date="2017" name="bioRxiv">
        <title>Comparative analysis of the genomes of Stylophora pistillata and Acropora digitifera provides evidence for extensive differences between species of corals.</title>
        <authorList>
            <person name="Voolstra C.R."/>
            <person name="Li Y."/>
            <person name="Liew Y.J."/>
            <person name="Baumgarten S."/>
            <person name="Zoccola D."/>
            <person name="Flot J.-F."/>
            <person name="Tambutte S."/>
            <person name="Allemand D."/>
            <person name="Aranda M."/>
        </authorList>
    </citation>
    <scope>NUCLEOTIDE SEQUENCE [LARGE SCALE GENOMIC DNA]</scope>
</reference>
<feature type="compositionally biased region" description="Low complexity" evidence="5">
    <location>
        <begin position="279"/>
        <end position="295"/>
    </location>
</feature>
<dbReference type="PROSITE" id="PS50089">
    <property type="entry name" value="ZF_RING_2"/>
    <property type="match status" value="1"/>
</dbReference>
<feature type="compositionally biased region" description="Low complexity" evidence="5">
    <location>
        <begin position="590"/>
        <end position="611"/>
    </location>
</feature>
<evidence type="ECO:0000259" key="7">
    <source>
        <dbReference type="PROSITE" id="PS50089"/>
    </source>
</evidence>
<feature type="compositionally biased region" description="Basic residues" evidence="5">
    <location>
        <begin position="296"/>
        <end position="306"/>
    </location>
</feature>
<accession>A0A2B4S4G3</accession>
<feature type="compositionally biased region" description="Polar residues" evidence="5">
    <location>
        <begin position="627"/>
        <end position="640"/>
    </location>
</feature>
<dbReference type="SMART" id="SM00184">
    <property type="entry name" value="RING"/>
    <property type="match status" value="2"/>
</dbReference>
<feature type="compositionally biased region" description="Basic residues" evidence="5">
    <location>
        <begin position="321"/>
        <end position="337"/>
    </location>
</feature>
<dbReference type="Proteomes" id="UP000225706">
    <property type="component" value="Unassembled WGS sequence"/>
</dbReference>
<dbReference type="InterPro" id="IPR019787">
    <property type="entry name" value="Znf_PHD-finger"/>
</dbReference>
<dbReference type="Pfam" id="PF23030">
    <property type="entry name" value="SCAF11-like_C"/>
    <property type="match status" value="1"/>
</dbReference>